<dbReference type="PANTHER" id="PTHR30011:SF16">
    <property type="entry name" value="C2H2 FINGER DOMAIN TRANSCRIPTION FACTOR (EUROFUNG)-RELATED"/>
    <property type="match status" value="1"/>
</dbReference>
<comment type="similarity">
    <text evidence="5">Belongs to the NtaA/SnaA/DszA monooxygenase family.</text>
</comment>
<dbReference type="InterPro" id="IPR011251">
    <property type="entry name" value="Luciferase-like_dom"/>
</dbReference>
<dbReference type="RefSeq" id="WP_380137291.1">
    <property type="nucleotide sequence ID" value="NZ_JBHLUI010000008.1"/>
</dbReference>
<reference evidence="7 8" key="1">
    <citation type="submission" date="2024-09" db="EMBL/GenBank/DDBJ databases">
        <authorList>
            <person name="Sun Q."/>
            <person name="Mori K."/>
        </authorList>
    </citation>
    <scope>NUCLEOTIDE SEQUENCE [LARGE SCALE GENOMIC DNA]</scope>
    <source>
        <strain evidence="7 8">TISTR 1856</strain>
    </source>
</reference>
<evidence type="ECO:0000256" key="3">
    <source>
        <dbReference type="ARBA" id="ARBA00023002"/>
    </source>
</evidence>
<feature type="domain" description="Luciferase-like" evidence="6">
    <location>
        <begin position="38"/>
        <end position="302"/>
    </location>
</feature>
<dbReference type="Gene3D" id="3.20.20.30">
    <property type="entry name" value="Luciferase-like domain"/>
    <property type="match status" value="1"/>
</dbReference>
<evidence type="ECO:0000313" key="7">
    <source>
        <dbReference type="EMBL" id="MFB9378193.1"/>
    </source>
</evidence>
<keyword evidence="1" id="KW-0285">Flavoprotein</keyword>
<dbReference type="InterPro" id="IPR051260">
    <property type="entry name" value="Diverse_substr_monoxygenases"/>
</dbReference>
<keyword evidence="4" id="KW-0503">Monooxygenase</keyword>
<evidence type="ECO:0000256" key="1">
    <source>
        <dbReference type="ARBA" id="ARBA00022630"/>
    </source>
</evidence>
<organism evidence="7 8">
    <name type="scientific">Kineococcus gynurae</name>
    <dbReference type="NCBI Taxonomy" id="452979"/>
    <lineage>
        <taxon>Bacteria</taxon>
        <taxon>Bacillati</taxon>
        <taxon>Actinomycetota</taxon>
        <taxon>Actinomycetes</taxon>
        <taxon>Kineosporiales</taxon>
        <taxon>Kineosporiaceae</taxon>
        <taxon>Kineococcus</taxon>
    </lineage>
</organism>
<keyword evidence="8" id="KW-1185">Reference proteome</keyword>
<evidence type="ECO:0000259" key="6">
    <source>
        <dbReference type="Pfam" id="PF00296"/>
    </source>
</evidence>
<dbReference type="EMBL" id="JBHMDM010000007">
    <property type="protein sequence ID" value="MFB9378193.1"/>
    <property type="molecule type" value="Genomic_DNA"/>
</dbReference>
<evidence type="ECO:0000256" key="4">
    <source>
        <dbReference type="ARBA" id="ARBA00023033"/>
    </source>
</evidence>
<evidence type="ECO:0000256" key="2">
    <source>
        <dbReference type="ARBA" id="ARBA00022643"/>
    </source>
</evidence>
<dbReference type="InterPro" id="IPR016215">
    <property type="entry name" value="NTA_MOA"/>
</dbReference>
<protein>
    <submittedName>
        <fullName evidence="7">LLM class flavin-dependent oxidoreductase</fullName>
    </submittedName>
</protein>
<evidence type="ECO:0000313" key="8">
    <source>
        <dbReference type="Proteomes" id="UP001589748"/>
    </source>
</evidence>
<sequence>MSRLQHFGWFFSRGFGPQGWGRPYQRWDLDWTAPQLYQQSAQLLEQAGFDLVIAEDAVSLGNPETLDLRVRGGYGGPKLDPLLLAPYLFAATQHLGVVPTINAGITPPYLAARQAATLHHLSRGRLGAGRFGINLVTDVGSARHVGADPLPHDRAYDRAAEWVEVVRRLWRSWGDALVADPGTGHYADGTLIDAFTHRGEFFDVTGPLNAPPFPGGDEPVLVSPGGSPRGLGFAGAFSDVQLALAPLSAAAVRDYRARVVSAAESHGRKASDLRVLFVLKPEITPSVEEAERVVAASADPDEAVLREVASAWSSDLESDLTRLSLDRPVPEGFFGEHVSAGTIRGLLGDTPDAPLRELLTRKARKGRVADRTGSVGTAEEFADFAEELGSDADNDGFALSGDLHPVGVHRVLGDLVPVLRRRGLLRDGFGSGGVRENLFDF</sequence>
<dbReference type="SUPFAM" id="SSF51679">
    <property type="entry name" value="Bacterial luciferase-like"/>
    <property type="match status" value="1"/>
</dbReference>
<dbReference type="Proteomes" id="UP001589748">
    <property type="component" value="Unassembled WGS sequence"/>
</dbReference>
<name>A0ABV5LVS3_9ACTN</name>
<dbReference type="Pfam" id="PF00296">
    <property type="entry name" value="Bac_luciferase"/>
    <property type="match status" value="1"/>
</dbReference>
<gene>
    <name evidence="7" type="ORF">ACFFVI_14575</name>
</gene>
<dbReference type="InterPro" id="IPR036661">
    <property type="entry name" value="Luciferase-like_sf"/>
</dbReference>
<keyword evidence="3" id="KW-0560">Oxidoreductase</keyword>
<comment type="caution">
    <text evidence="7">The sequence shown here is derived from an EMBL/GenBank/DDBJ whole genome shotgun (WGS) entry which is preliminary data.</text>
</comment>
<dbReference type="PANTHER" id="PTHR30011">
    <property type="entry name" value="ALKANESULFONATE MONOOXYGENASE-RELATED"/>
    <property type="match status" value="1"/>
</dbReference>
<accession>A0ABV5LVS3</accession>
<keyword evidence="2" id="KW-0288">FMN</keyword>
<dbReference type="PIRSF" id="PIRSF000337">
    <property type="entry name" value="NTA_MOA"/>
    <property type="match status" value="1"/>
</dbReference>
<proteinExistence type="inferred from homology"/>
<evidence type="ECO:0000256" key="5">
    <source>
        <dbReference type="ARBA" id="ARBA00033748"/>
    </source>
</evidence>